<feature type="transmembrane region" description="Helical" evidence="14">
    <location>
        <begin position="1027"/>
        <end position="1056"/>
    </location>
</feature>
<evidence type="ECO:0000256" key="6">
    <source>
        <dbReference type="ARBA" id="ARBA00022692"/>
    </source>
</evidence>
<dbReference type="SUPFAM" id="SSF53448">
    <property type="entry name" value="Nucleotide-diphospho-sugar transferases"/>
    <property type="match status" value="1"/>
</dbReference>
<feature type="transmembrane region" description="Helical" evidence="14">
    <location>
        <begin position="505"/>
        <end position="522"/>
    </location>
</feature>
<feature type="transmembrane region" description="Helical" evidence="14">
    <location>
        <begin position="587"/>
        <end position="607"/>
    </location>
</feature>
<evidence type="ECO:0000256" key="7">
    <source>
        <dbReference type="ARBA" id="ARBA00022989"/>
    </source>
</evidence>
<feature type="transmembrane region" description="Helical" evidence="14">
    <location>
        <begin position="534"/>
        <end position="559"/>
    </location>
</feature>
<feature type="transmembrane region" description="Helical" evidence="14">
    <location>
        <begin position="391"/>
        <end position="409"/>
    </location>
</feature>
<evidence type="ECO:0000256" key="9">
    <source>
        <dbReference type="ARBA" id="ARBA00023136"/>
    </source>
</evidence>
<feature type="transmembrane region" description="Helical" evidence="14">
    <location>
        <begin position="1062"/>
        <end position="1082"/>
    </location>
</feature>
<keyword evidence="16" id="KW-1185">Reference proteome</keyword>
<feature type="transmembrane region" description="Helical" evidence="14">
    <location>
        <begin position="1384"/>
        <end position="1405"/>
    </location>
</feature>
<feature type="region of interest" description="Disordered" evidence="13">
    <location>
        <begin position="1268"/>
        <end position="1318"/>
    </location>
</feature>
<feature type="transmembrane region" description="Helical" evidence="14">
    <location>
        <begin position="1089"/>
        <end position="1115"/>
    </location>
</feature>
<keyword evidence="6 14" id="KW-0812">Transmembrane</keyword>
<protein>
    <recommendedName>
        <fullName evidence="2">chitin synthase</fullName>
        <ecNumber evidence="2">2.4.1.16</ecNumber>
    </recommendedName>
</protein>
<comment type="catalytic activity">
    <reaction evidence="12">
        <text>[(1-&gt;4)-N-acetyl-beta-D-glucosaminyl](n) + UDP-N-acetyl-alpha-D-glucosamine = [(1-&gt;4)-N-acetyl-beta-D-glucosaminyl](n+1) + UDP + H(+)</text>
        <dbReference type="Rhea" id="RHEA:16637"/>
        <dbReference type="Rhea" id="RHEA-COMP:9593"/>
        <dbReference type="Rhea" id="RHEA-COMP:9595"/>
        <dbReference type="ChEBI" id="CHEBI:15378"/>
        <dbReference type="ChEBI" id="CHEBI:17029"/>
        <dbReference type="ChEBI" id="CHEBI:57705"/>
        <dbReference type="ChEBI" id="CHEBI:58223"/>
        <dbReference type="EC" id="2.4.1.16"/>
    </reaction>
</comment>
<dbReference type="InterPro" id="IPR055120">
    <property type="entry name" value="Chs-1/2_IV_N"/>
</dbReference>
<evidence type="ECO:0000256" key="1">
    <source>
        <dbReference type="ARBA" id="ARBA00004651"/>
    </source>
</evidence>
<proteinExistence type="inferred from homology"/>
<evidence type="ECO:0000256" key="11">
    <source>
        <dbReference type="ARBA" id="ARBA00046329"/>
    </source>
</evidence>
<dbReference type="OrthoDB" id="370884at2759"/>
<feature type="transmembrane region" description="Helical" evidence="14">
    <location>
        <begin position="114"/>
        <end position="138"/>
    </location>
</feature>
<dbReference type="CDD" id="cd04190">
    <property type="entry name" value="Chitin_synth_C"/>
    <property type="match status" value="1"/>
</dbReference>
<keyword evidence="4" id="KW-0328">Glycosyltransferase</keyword>
<organism evidence="16 17">
    <name type="scientific">Lingula anatina</name>
    <name type="common">Brachiopod</name>
    <name type="synonym">Lingula unguis</name>
    <dbReference type="NCBI Taxonomy" id="7574"/>
    <lineage>
        <taxon>Eukaryota</taxon>
        <taxon>Metazoa</taxon>
        <taxon>Spiralia</taxon>
        <taxon>Lophotrochozoa</taxon>
        <taxon>Brachiopoda</taxon>
        <taxon>Linguliformea</taxon>
        <taxon>Lingulata</taxon>
        <taxon>Lingulida</taxon>
        <taxon>Linguloidea</taxon>
        <taxon>Lingulidae</taxon>
        <taxon>Lingula</taxon>
    </lineage>
</organism>
<feature type="compositionally biased region" description="Polar residues" evidence="13">
    <location>
        <begin position="1645"/>
        <end position="1663"/>
    </location>
</feature>
<dbReference type="Pfam" id="PF03142">
    <property type="entry name" value="Chitin_synth_2"/>
    <property type="match status" value="1"/>
</dbReference>
<evidence type="ECO:0000256" key="5">
    <source>
        <dbReference type="ARBA" id="ARBA00022679"/>
    </source>
</evidence>
<feature type="region of interest" description="Disordered" evidence="13">
    <location>
        <begin position="1618"/>
        <end position="1671"/>
    </location>
</feature>
<name>A0A1S3HX29_LINAN</name>
<accession>A0A1S3HX29</accession>
<evidence type="ECO:0000256" key="14">
    <source>
        <dbReference type="SAM" id="Phobius"/>
    </source>
</evidence>
<comment type="similarity">
    <text evidence="11">Belongs to the chitin synthase family. Class IV subfamily.</text>
</comment>
<comment type="subcellular location">
    <subcellularLocation>
        <location evidence="1">Cell membrane</location>
        <topology evidence="1">Multi-pass membrane protein</topology>
    </subcellularLocation>
</comment>
<feature type="transmembrane region" description="Helical" evidence="14">
    <location>
        <begin position="324"/>
        <end position="344"/>
    </location>
</feature>
<keyword evidence="3" id="KW-1003">Cell membrane</keyword>
<evidence type="ECO:0000259" key="15">
    <source>
        <dbReference type="Pfam" id="PF23000"/>
    </source>
</evidence>
<dbReference type="GO" id="GO:0006031">
    <property type="term" value="P:chitin biosynthetic process"/>
    <property type="evidence" value="ECO:0007669"/>
    <property type="project" value="TreeGrafter"/>
</dbReference>
<feature type="transmembrane region" description="Helical" evidence="14">
    <location>
        <begin position="1434"/>
        <end position="1455"/>
    </location>
</feature>
<feature type="transmembrane region" description="Helical" evidence="14">
    <location>
        <begin position="1152"/>
        <end position="1170"/>
    </location>
</feature>
<dbReference type="GO" id="GO:0004100">
    <property type="term" value="F:chitin synthase activity"/>
    <property type="evidence" value="ECO:0007669"/>
    <property type="project" value="UniProtKB-EC"/>
</dbReference>
<feature type="region of interest" description="Disordered" evidence="13">
    <location>
        <begin position="184"/>
        <end position="206"/>
    </location>
</feature>
<feature type="compositionally biased region" description="Basic and acidic residues" evidence="13">
    <location>
        <begin position="1629"/>
        <end position="1644"/>
    </location>
</feature>
<dbReference type="Gene3D" id="3.90.550.10">
    <property type="entry name" value="Spore Coat Polysaccharide Biosynthesis Protein SpsA, Chain A"/>
    <property type="match status" value="1"/>
</dbReference>
<feature type="region of interest" description="Disordered" evidence="13">
    <location>
        <begin position="1"/>
        <end position="86"/>
    </location>
</feature>
<keyword evidence="9 14" id="KW-0472">Membrane</keyword>
<dbReference type="GeneID" id="106158988"/>
<dbReference type="InterPro" id="IPR029044">
    <property type="entry name" value="Nucleotide-diphossugar_trans"/>
</dbReference>
<evidence type="ECO:0000256" key="4">
    <source>
        <dbReference type="ARBA" id="ARBA00022676"/>
    </source>
</evidence>
<dbReference type="FunFam" id="3.90.550.10:FF:000139">
    <property type="entry name" value="Chitin synthase 8"/>
    <property type="match status" value="1"/>
</dbReference>
<dbReference type="Pfam" id="PF23000">
    <property type="entry name" value="ChitinSynthase_IV_N"/>
    <property type="match status" value="1"/>
</dbReference>
<evidence type="ECO:0000256" key="2">
    <source>
        <dbReference type="ARBA" id="ARBA00012543"/>
    </source>
</evidence>
<feature type="transmembrane region" description="Helical" evidence="14">
    <location>
        <begin position="260"/>
        <end position="283"/>
    </location>
</feature>
<feature type="compositionally biased region" description="Basic and acidic residues" evidence="13">
    <location>
        <begin position="70"/>
        <end position="86"/>
    </location>
</feature>
<dbReference type="GO" id="GO:0005886">
    <property type="term" value="C:plasma membrane"/>
    <property type="evidence" value="ECO:0007669"/>
    <property type="project" value="UniProtKB-SubCell"/>
</dbReference>
<evidence type="ECO:0000256" key="12">
    <source>
        <dbReference type="ARBA" id="ARBA00048014"/>
    </source>
</evidence>
<sequence length="1671" mass="189340">MSSEESGKNGKKPRVRMRADGFVLGEEIPMKSHAKRPNNLGNGLDNAGYEPDSDDENYENFDPSAGTRGGDSKTEEPEFSTKRSWDVFEVKPDDDRDASQDSYCLEITKKCAKVIVCILFFILILAAAVIARGTLLFITSRLRPDIEISCEVNLDISLQPYSITSDSGDDVLARLRRQVANTNSTVPTTSLPSTTTTTTTATTSTTTLSSTTLPPQALNLNSCYIVPKDVFQPDDNVTRFRRADAPRVTLKLCDELAVKWIWALFAVLCLPYLLTFVKCLWKILFKQTEWPTMKVAILVTSVETAHTCGLCLLTFLILPYFDVVQSLMVLNGVAFLPALLQLVIRPAKEKLRPVKITFDVLATLAQISALVVWPVAAGVDNMQVVFRGTPGYVLWLTPLALLLISFSWWENYVYIDTKAHHSNMNPVRRFLTKARAVVRRSRYKLYVFMCPWKIVLSFALMLAIFIGTGRFTAEDMFYLQPGLARCEADSNVYFGKEDVGTDLDVVYTAVVLVCVRLVCYYCSKVACQVKMQRISFAPPLLLVTPITLGLLFAGCHFWNINQTTFTGIPGYLFWHCFPPGSSLTSLWSFWFIVAWWLSLMWVTRHVWMPNAERLAKTEKLFVRLHYCGILLDQSLGLNRRRNDEETAKRKKKPAFMSIKHEAGSPDVPPEEKPPMIYVCATMWHETENEMIQFLKSLLRLDADQGTRKLARDHDLLGEGVKDQDYYEMEGHIFFDDAFEAHEEGSTNYNVNSFVKLLVKVMDTAAMAVYKEKIQIDPPVKRPTPYGGQLEWTLPGENKLVAHLKDKVKIRHRKRWSQVMYMYYFLGHRLYQNTEDRRSLINTADNTFVLALDGDVDFQPSAVKILVDLMKRNSKVGAACGRIHPIGSGPVVWYQKFEYAVSHWFQKATEHIIGCVLCSPGCFSLFRGSALMDNNVMAKYAEKPQEAMHYLQYDQGEDRWLCTLLLQQGYRVEYSAASDALTYAPEGFDEFFNQRRRWTPSTMANILDLVMSFKRTVKNNEDISMLYIFYQAALLMSSALGPGTIFLMVVGALQTAFAQYMDLWTAFFCNLVPVLIFIILCYVTKSKVQLIVAFILSAIYALVMALVLVAISIQIATEGPCSPSAIFLFFVAGSFVLAAILHPQEFTNILNGFLYFLAIPCTYLLLFIYSMCNLHVVSWGTREVTAAKTPEQIAAEKKLEEEKKKREGPLAELLGLGKTNQNIGGSTCSIFNLLRCVWCPKPKPDLERERLAAILDKLDNLERKIIGDEEADSHSHGRTRVGSNSSARLSAVPEDEVLEDQPSNILSPASPSDNEAPYDHVQRDDMFNPYWAENKDLGNNKIVHLKQNEVVFWKDLIKKYLYPLESDKAHQEQVAKDLKELRNKVTLGIFIVNALFVVVVFTLQLAKEATQGVTLPWPLKCPGYVGSDTLRLEPIGTVFLLFFGVVLLIQLIAMVFHRLATFWHIIATTKMLATDHVQDALEAVRSLIRDKPKDATLSLGSSGSIVNLDTDAMAMKRTRTFRGFDQRGKKVKRTTTIREVFDKKFAALGQELNENDEIYDDVYNTVGITSGMSRKRSVRALKSWRQRREKLFNQERLNEINQQWDLSPQDINRERNNLRKSFLRNKRGRGREPLSHVTEDPESGRSSRNLSGNDSDDANPSSVHVNMARTDM</sequence>
<dbReference type="InterPro" id="IPR004835">
    <property type="entry name" value="Chitin_synth"/>
</dbReference>
<keyword evidence="7 14" id="KW-1133">Transmembrane helix</keyword>
<evidence type="ECO:0000256" key="13">
    <source>
        <dbReference type="SAM" id="MobiDB-lite"/>
    </source>
</evidence>
<evidence type="ECO:0000256" key="3">
    <source>
        <dbReference type="ARBA" id="ARBA00022475"/>
    </source>
</evidence>
<keyword evidence="10" id="KW-0325">Glycoprotein</keyword>
<evidence type="ECO:0000256" key="8">
    <source>
        <dbReference type="ARBA" id="ARBA00023054"/>
    </source>
</evidence>
<dbReference type="InParanoid" id="A0A1S3HX29"/>
<dbReference type="EC" id="2.4.1.16" evidence="2"/>
<dbReference type="RefSeq" id="XP_013390585.1">
    <property type="nucleotide sequence ID" value="XM_013535131.1"/>
</dbReference>
<feature type="transmembrane region" description="Helical" evidence="14">
    <location>
        <begin position="445"/>
        <end position="466"/>
    </location>
</feature>
<feature type="transmembrane region" description="Helical" evidence="14">
    <location>
        <begin position="356"/>
        <end position="379"/>
    </location>
</feature>
<feature type="compositionally biased region" description="Polar residues" evidence="13">
    <location>
        <begin position="1300"/>
        <end position="1312"/>
    </location>
</feature>
<dbReference type="KEGG" id="lak:106158988"/>
<feature type="domain" description="Chitin synthase chs-1/2 N-terminal putative transporter" evidence="15">
    <location>
        <begin position="255"/>
        <end position="597"/>
    </location>
</feature>
<feature type="transmembrane region" description="Helical" evidence="14">
    <location>
        <begin position="1121"/>
        <end position="1140"/>
    </location>
</feature>
<evidence type="ECO:0000256" key="10">
    <source>
        <dbReference type="ARBA" id="ARBA00023180"/>
    </source>
</evidence>
<evidence type="ECO:0000313" key="16">
    <source>
        <dbReference type="Proteomes" id="UP000085678"/>
    </source>
</evidence>
<dbReference type="PANTHER" id="PTHR22914:SF42">
    <property type="entry name" value="CHITIN SYNTHASE"/>
    <property type="match status" value="1"/>
</dbReference>
<gene>
    <name evidence="17" type="primary">LOC106158988</name>
</gene>
<dbReference type="PANTHER" id="PTHR22914">
    <property type="entry name" value="CHITIN SYNTHASE"/>
    <property type="match status" value="1"/>
</dbReference>
<keyword evidence="5" id="KW-0808">Transferase</keyword>
<dbReference type="FunCoup" id="A0A1S3HX29">
    <property type="interactions" value="39"/>
</dbReference>
<evidence type="ECO:0000313" key="17">
    <source>
        <dbReference type="RefSeq" id="XP_013390585.1"/>
    </source>
</evidence>
<reference evidence="17" key="1">
    <citation type="submission" date="2025-08" db="UniProtKB">
        <authorList>
            <consortium name="RefSeq"/>
        </authorList>
    </citation>
    <scope>IDENTIFICATION</scope>
    <source>
        <tissue evidence="17">Gonads</tissue>
    </source>
</reference>
<keyword evidence="8" id="KW-0175">Coiled coil</keyword>
<feature type="transmembrane region" description="Helical" evidence="14">
    <location>
        <begin position="295"/>
        <end position="318"/>
    </location>
</feature>
<dbReference type="Proteomes" id="UP000085678">
    <property type="component" value="Unplaced"/>
</dbReference>